<organism evidence="2 3">
    <name type="scientific">Elaeophora elaphi</name>
    <dbReference type="NCBI Taxonomy" id="1147741"/>
    <lineage>
        <taxon>Eukaryota</taxon>
        <taxon>Metazoa</taxon>
        <taxon>Ecdysozoa</taxon>
        <taxon>Nematoda</taxon>
        <taxon>Chromadorea</taxon>
        <taxon>Rhabditida</taxon>
        <taxon>Spirurina</taxon>
        <taxon>Spiruromorpha</taxon>
        <taxon>Filarioidea</taxon>
        <taxon>Onchocercidae</taxon>
        <taxon>Elaeophora</taxon>
    </lineage>
</organism>
<dbReference type="Proteomes" id="UP000050640">
    <property type="component" value="Unplaced"/>
</dbReference>
<dbReference type="WBParaSite" id="EEL_0000924101-mRNA-1">
    <property type="protein sequence ID" value="EEL_0000924101-mRNA-1"/>
    <property type="gene ID" value="EEL_0000924101"/>
</dbReference>
<evidence type="ECO:0000256" key="1">
    <source>
        <dbReference type="SAM" id="Phobius"/>
    </source>
</evidence>
<name>A0A0R3S3A8_9BILA</name>
<accession>A0A0R3S3A8</accession>
<sequence>MEKTREITLPNSTDSELIWETNIPENDESKENTVLETDDHIYGNEMENKQETTNIFQLSQRVNPEREIVTSAAADADYSEVTSSPNTTTSNCTLIMMGFNIFICLLTYLHVHLNFSIP</sequence>
<keyword evidence="2" id="KW-1185">Reference proteome</keyword>
<proteinExistence type="predicted"/>
<evidence type="ECO:0000313" key="3">
    <source>
        <dbReference type="WBParaSite" id="EEL_0000924101-mRNA-1"/>
    </source>
</evidence>
<protein>
    <submittedName>
        <fullName evidence="3">Uncharacterized protein</fullName>
    </submittedName>
</protein>
<keyword evidence="1" id="KW-0812">Transmembrane</keyword>
<dbReference type="AlphaFoldDB" id="A0A0R3S3A8"/>
<feature type="transmembrane region" description="Helical" evidence="1">
    <location>
        <begin position="92"/>
        <end position="111"/>
    </location>
</feature>
<keyword evidence="1" id="KW-1133">Transmembrane helix</keyword>
<reference evidence="3" key="1">
    <citation type="submission" date="2017-02" db="UniProtKB">
        <authorList>
            <consortium name="WormBaseParasite"/>
        </authorList>
    </citation>
    <scope>IDENTIFICATION</scope>
</reference>
<keyword evidence="1" id="KW-0472">Membrane</keyword>
<evidence type="ECO:0000313" key="2">
    <source>
        <dbReference type="Proteomes" id="UP000050640"/>
    </source>
</evidence>